<dbReference type="EMBL" id="LLXE01000117">
    <property type="protein sequence ID" value="KUM61915.1"/>
    <property type="molecule type" value="Genomic_DNA"/>
</dbReference>
<dbReference type="Gene3D" id="1.20.1250.20">
    <property type="entry name" value="MFS general substrate transporter like domains"/>
    <property type="match status" value="1"/>
</dbReference>
<dbReference type="STRING" id="48697.A0A101MK50"/>
<name>A0A101MK50_PENFR</name>
<protein>
    <recommendedName>
        <fullName evidence="8">Major facilitator superfamily (MFS) profile domain-containing protein</fullName>
    </recommendedName>
</protein>
<feature type="transmembrane region" description="Helical" evidence="5">
    <location>
        <begin position="106"/>
        <end position="124"/>
    </location>
</feature>
<evidence type="ECO:0000256" key="3">
    <source>
        <dbReference type="ARBA" id="ARBA00022989"/>
    </source>
</evidence>
<dbReference type="GO" id="GO:0005886">
    <property type="term" value="C:plasma membrane"/>
    <property type="evidence" value="ECO:0007669"/>
    <property type="project" value="TreeGrafter"/>
</dbReference>
<dbReference type="GO" id="GO:0022857">
    <property type="term" value="F:transmembrane transporter activity"/>
    <property type="evidence" value="ECO:0007669"/>
    <property type="project" value="TreeGrafter"/>
</dbReference>
<evidence type="ECO:0000313" key="6">
    <source>
        <dbReference type="EMBL" id="KUM61915.1"/>
    </source>
</evidence>
<keyword evidence="2 5" id="KW-0812">Transmembrane</keyword>
<dbReference type="AlphaFoldDB" id="A0A101MK50"/>
<dbReference type="Proteomes" id="UP000055045">
    <property type="component" value="Unassembled WGS sequence"/>
</dbReference>
<evidence type="ECO:0000256" key="4">
    <source>
        <dbReference type="ARBA" id="ARBA00023136"/>
    </source>
</evidence>
<dbReference type="PANTHER" id="PTHR23502">
    <property type="entry name" value="MAJOR FACILITATOR SUPERFAMILY"/>
    <property type="match status" value="1"/>
</dbReference>
<feature type="transmembrane region" description="Helical" evidence="5">
    <location>
        <begin position="130"/>
        <end position="148"/>
    </location>
</feature>
<dbReference type="SUPFAM" id="SSF103473">
    <property type="entry name" value="MFS general substrate transporter"/>
    <property type="match status" value="1"/>
</dbReference>
<evidence type="ECO:0000256" key="5">
    <source>
        <dbReference type="SAM" id="Phobius"/>
    </source>
</evidence>
<proteinExistence type="predicted"/>
<evidence type="ECO:0000256" key="1">
    <source>
        <dbReference type="ARBA" id="ARBA00004141"/>
    </source>
</evidence>
<organism evidence="6 7">
    <name type="scientific">Penicillium freii</name>
    <dbReference type="NCBI Taxonomy" id="48697"/>
    <lineage>
        <taxon>Eukaryota</taxon>
        <taxon>Fungi</taxon>
        <taxon>Dikarya</taxon>
        <taxon>Ascomycota</taxon>
        <taxon>Pezizomycotina</taxon>
        <taxon>Eurotiomycetes</taxon>
        <taxon>Eurotiomycetidae</taxon>
        <taxon>Eurotiales</taxon>
        <taxon>Aspergillaceae</taxon>
        <taxon>Penicillium</taxon>
    </lineage>
</organism>
<comment type="caution">
    <text evidence="6">The sequence shown here is derived from an EMBL/GenBank/DDBJ whole genome shotgun (WGS) entry which is preliminary data.</text>
</comment>
<dbReference type="InterPro" id="IPR036259">
    <property type="entry name" value="MFS_trans_sf"/>
</dbReference>
<feature type="transmembrane region" description="Helical" evidence="5">
    <location>
        <begin position="58"/>
        <end position="85"/>
    </location>
</feature>
<evidence type="ECO:0000256" key="2">
    <source>
        <dbReference type="ARBA" id="ARBA00022692"/>
    </source>
</evidence>
<keyword evidence="7" id="KW-1185">Reference proteome</keyword>
<keyword evidence="4 5" id="KW-0472">Membrane</keyword>
<evidence type="ECO:0008006" key="8">
    <source>
        <dbReference type="Google" id="ProtNLM"/>
    </source>
</evidence>
<comment type="subcellular location">
    <subcellularLocation>
        <location evidence="1">Membrane</location>
        <topology evidence="1">Multi-pass membrane protein</topology>
    </subcellularLocation>
</comment>
<dbReference type="PANTHER" id="PTHR23502:SF134">
    <property type="entry name" value="MAJOR FACILITATOR SUPERFAMILY (MFS) PROFILE DOMAIN-CONTAINING PROTEIN-RELATED"/>
    <property type="match status" value="1"/>
</dbReference>
<sequence length="164" mass="17919">MCVGVIIITVISIYQERIAMRFGKHTTSPEGRLYFVCIESVLLPIGLFWFGWSSFPSVHWIVPAMAVGCATMGIFSIYLATFNYLADTYHRYASSAIAAQSCCRNMLGGIFPLVTNAMFTNLGYPEASSLLGGLGAALTLVPWVLALYGPRIRARSKLASELAH</sequence>
<gene>
    <name evidence="6" type="ORF">ACN42_g5218</name>
</gene>
<feature type="transmembrane region" description="Helical" evidence="5">
    <location>
        <begin position="33"/>
        <end position="52"/>
    </location>
</feature>
<evidence type="ECO:0000313" key="7">
    <source>
        <dbReference type="Proteomes" id="UP000055045"/>
    </source>
</evidence>
<reference evidence="6 7" key="1">
    <citation type="submission" date="2015-10" db="EMBL/GenBank/DDBJ databases">
        <title>Genome sequencing of Penicillium freii.</title>
        <authorList>
            <person name="Nguyen H.D."/>
            <person name="Visagie C.M."/>
            <person name="Seifert K.A."/>
        </authorList>
    </citation>
    <scope>NUCLEOTIDE SEQUENCE [LARGE SCALE GENOMIC DNA]</scope>
    <source>
        <strain evidence="6 7">DAOM 242723</strain>
    </source>
</reference>
<keyword evidence="3 5" id="KW-1133">Transmembrane helix</keyword>
<accession>A0A101MK50</accession>